<dbReference type="Pfam" id="PF07963">
    <property type="entry name" value="N_methyl"/>
    <property type="match status" value="1"/>
</dbReference>
<keyword evidence="1" id="KW-1133">Transmembrane helix</keyword>
<reference evidence="2 3" key="1">
    <citation type="journal article" date="2016" name="Nat. Commun.">
        <title>Thousands of microbial genomes shed light on interconnected biogeochemical processes in an aquifer system.</title>
        <authorList>
            <person name="Anantharaman K."/>
            <person name="Brown C.T."/>
            <person name="Hug L.A."/>
            <person name="Sharon I."/>
            <person name="Castelle C.J."/>
            <person name="Probst A.J."/>
            <person name="Thomas B.C."/>
            <person name="Singh A."/>
            <person name="Wilkins M.J."/>
            <person name="Karaoz U."/>
            <person name="Brodie E.L."/>
            <person name="Williams K.H."/>
            <person name="Hubbard S.S."/>
            <person name="Banfield J.F."/>
        </authorList>
    </citation>
    <scope>NUCLEOTIDE SEQUENCE [LARGE SCALE GENOMIC DNA]</scope>
</reference>
<accession>A0A1F7HIX6</accession>
<dbReference type="NCBIfam" id="TIGR02532">
    <property type="entry name" value="IV_pilin_GFxxxE"/>
    <property type="match status" value="1"/>
</dbReference>
<gene>
    <name evidence="2" type="ORF">A3F29_03205</name>
</gene>
<protein>
    <recommendedName>
        <fullName evidence="4">General secretion pathway GspH domain-containing protein</fullName>
    </recommendedName>
</protein>
<keyword evidence="1" id="KW-0472">Membrane</keyword>
<keyword evidence="1" id="KW-0812">Transmembrane</keyword>
<evidence type="ECO:0000313" key="3">
    <source>
        <dbReference type="Proteomes" id="UP000177199"/>
    </source>
</evidence>
<dbReference type="AlphaFoldDB" id="A0A1F7HIX6"/>
<evidence type="ECO:0000313" key="2">
    <source>
        <dbReference type="EMBL" id="OGK31035.1"/>
    </source>
</evidence>
<dbReference type="InterPro" id="IPR045584">
    <property type="entry name" value="Pilin-like"/>
</dbReference>
<dbReference type="SUPFAM" id="SSF54523">
    <property type="entry name" value="Pili subunits"/>
    <property type="match status" value="1"/>
</dbReference>
<dbReference type="EMBL" id="MFZV01000031">
    <property type="protein sequence ID" value="OGK31035.1"/>
    <property type="molecule type" value="Genomic_DNA"/>
</dbReference>
<comment type="caution">
    <text evidence="2">The sequence shown here is derived from an EMBL/GenBank/DDBJ whole genome shotgun (WGS) entry which is preliminary data.</text>
</comment>
<organism evidence="2 3">
    <name type="scientific">Candidatus Roizmanbacteria bacterium RIFCSPHIGHO2_12_FULL_33_9</name>
    <dbReference type="NCBI Taxonomy" id="1802045"/>
    <lineage>
        <taxon>Bacteria</taxon>
        <taxon>Candidatus Roizmaniibacteriota</taxon>
    </lineage>
</organism>
<evidence type="ECO:0000256" key="1">
    <source>
        <dbReference type="SAM" id="Phobius"/>
    </source>
</evidence>
<sequence length="181" mass="19800">MENSKIKFKKGFTLFELLIVLGIISILSGVGFSYYNKYSETKKLESEAKKMANALFLASKKSSSGDQASCSDLTGYRIYLSSSGNQWNYIMQRCCGGGLACSEELTDITTYELPQNITVVSPSTSTILFKKLGQGAIIDSNELIELSTIRMKNNSLDSKNCIDININKAGVIVIGTRVDCS</sequence>
<dbReference type="Gene3D" id="3.30.700.10">
    <property type="entry name" value="Glycoprotein, Type 4 Pilin"/>
    <property type="match status" value="1"/>
</dbReference>
<proteinExistence type="predicted"/>
<dbReference type="Proteomes" id="UP000177199">
    <property type="component" value="Unassembled WGS sequence"/>
</dbReference>
<feature type="transmembrane region" description="Helical" evidence="1">
    <location>
        <begin position="12"/>
        <end position="35"/>
    </location>
</feature>
<dbReference type="InterPro" id="IPR012902">
    <property type="entry name" value="N_methyl_site"/>
</dbReference>
<evidence type="ECO:0008006" key="4">
    <source>
        <dbReference type="Google" id="ProtNLM"/>
    </source>
</evidence>
<name>A0A1F7HIX6_9BACT</name>